<keyword evidence="8 17" id="KW-0436">Ligase</keyword>
<dbReference type="InterPro" id="IPR013221">
    <property type="entry name" value="Mur_ligase_cen"/>
</dbReference>
<evidence type="ECO:0000259" key="20">
    <source>
        <dbReference type="Pfam" id="PF08245"/>
    </source>
</evidence>
<comment type="catalytic activity">
    <reaction evidence="16 17 18">
        <text>UDP-N-acetyl-alpha-D-muramoyl-L-alanine + D-glutamate + ATP = UDP-N-acetyl-alpha-D-muramoyl-L-alanyl-D-glutamate + ADP + phosphate + H(+)</text>
        <dbReference type="Rhea" id="RHEA:16429"/>
        <dbReference type="ChEBI" id="CHEBI:15378"/>
        <dbReference type="ChEBI" id="CHEBI:29986"/>
        <dbReference type="ChEBI" id="CHEBI:30616"/>
        <dbReference type="ChEBI" id="CHEBI:43474"/>
        <dbReference type="ChEBI" id="CHEBI:83898"/>
        <dbReference type="ChEBI" id="CHEBI:83900"/>
        <dbReference type="ChEBI" id="CHEBI:456216"/>
        <dbReference type="EC" id="6.3.2.9"/>
    </reaction>
</comment>
<evidence type="ECO:0000256" key="16">
    <source>
        <dbReference type="ARBA" id="ARBA00047632"/>
    </source>
</evidence>
<reference evidence="21" key="1">
    <citation type="submission" date="2019-11" db="EMBL/GenBank/DDBJ databases">
        <authorList>
            <person name="Feng L."/>
        </authorList>
    </citation>
    <scope>NUCLEOTIDE SEQUENCE</scope>
    <source>
        <strain evidence="21">AundefinedLFYP135</strain>
    </source>
</reference>
<dbReference type="PANTHER" id="PTHR43692">
    <property type="entry name" value="UDP-N-ACETYLMURAMOYLALANINE--D-GLUTAMATE LIGASE"/>
    <property type="match status" value="1"/>
</dbReference>
<feature type="domain" description="Mur ligase C-terminal" evidence="19">
    <location>
        <begin position="320"/>
        <end position="439"/>
    </location>
</feature>
<dbReference type="InterPro" id="IPR036565">
    <property type="entry name" value="Mur-like_cat_sf"/>
</dbReference>
<keyword evidence="11 17" id="KW-0133">Cell shape</keyword>
<sequence>MDPRVKAFMDSMKGKRVDMIGVGVSHRELIPLLVSKGAKVALCDRKTREQLGETADWLESLGVQLKLGPDYLDRLDGEIIFRSPGMKYLTPQLTAARRRGQVVTSELEVFLELCPCPVYGVTGSDGKTTTTTLIAEMLEKQGFTVHKGGNIGRALLPILEQVSPDDRAVVELSSFQLISMRSSPKVAVVTNVAPNHLDVHKDMAEYIDAKKNIFAHQTGFSRTVLNLDNEITASFGELTRGETFFFTRRKKPEQGAFLGEDGTLTMVYRGEEIPILPMGEIRIPGLHNVENYLAAISAVWGEVSPEVICQVARTFGGVEHRIEFVRELCGVKWYNDSIATSPTRAIAGLNAFDQKMIILAGGYDKKIPFEPLAPVMVEKVKLLILTGVTAPKIEAAVRACPGFAASGMEIRHAKDLAEAVAIAHREAKAGDVVSLSPACASFDSYPNFEERGKHFKALVHAL</sequence>
<evidence type="ECO:0000256" key="13">
    <source>
        <dbReference type="ARBA" id="ARBA00023316"/>
    </source>
</evidence>
<evidence type="ECO:0000256" key="5">
    <source>
        <dbReference type="ARBA" id="ARBA00012212"/>
    </source>
</evidence>
<keyword evidence="7 17" id="KW-0963">Cytoplasm</keyword>
<comment type="similarity">
    <text evidence="4 17">Belongs to the MurCDEF family.</text>
</comment>
<protein>
    <recommendedName>
        <fullName evidence="6 17">UDP-N-acetylmuramoylalanine--D-glutamate ligase</fullName>
        <ecNumber evidence="5 17">6.3.2.9</ecNumber>
    </recommendedName>
    <alternativeName>
        <fullName evidence="15 17">D-glutamic acid-adding enzyme</fullName>
    </alternativeName>
    <alternativeName>
        <fullName evidence="14 17">UDP-N-acetylmuramoyl-L-alanyl-D-glutamate synthetase</fullName>
    </alternativeName>
</protein>
<evidence type="ECO:0000256" key="1">
    <source>
        <dbReference type="ARBA" id="ARBA00002734"/>
    </source>
</evidence>
<dbReference type="InterPro" id="IPR004101">
    <property type="entry name" value="Mur_ligase_C"/>
</dbReference>
<evidence type="ECO:0000256" key="3">
    <source>
        <dbReference type="ARBA" id="ARBA00004752"/>
    </source>
</evidence>
<evidence type="ECO:0000256" key="11">
    <source>
        <dbReference type="ARBA" id="ARBA00022960"/>
    </source>
</evidence>
<dbReference type="UniPathway" id="UPA00219"/>
<name>A0A6N2UNJ7_9FIRM</name>
<comment type="function">
    <text evidence="1 17 18">Cell wall formation. Catalyzes the addition of glutamate to the nucleotide precursor UDP-N-acetylmuramoyl-L-alanine (UMA).</text>
</comment>
<evidence type="ECO:0000256" key="12">
    <source>
        <dbReference type="ARBA" id="ARBA00022984"/>
    </source>
</evidence>
<dbReference type="Gene3D" id="3.40.50.720">
    <property type="entry name" value="NAD(P)-binding Rossmann-like Domain"/>
    <property type="match status" value="1"/>
</dbReference>
<dbReference type="SUPFAM" id="SSF53244">
    <property type="entry name" value="MurD-like peptide ligases, peptide-binding domain"/>
    <property type="match status" value="1"/>
</dbReference>
<evidence type="ECO:0000256" key="8">
    <source>
        <dbReference type="ARBA" id="ARBA00022598"/>
    </source>
</evidence>
<keyword evidence="13 17" id="KW-0961">Cell wall biogenesis/degradation</keyword>
<evidence type="ECO:0000256" key="17">
    <source>
        <dbReference type="HAMAP-Rule" id="MF_00639"/>
    </source>
</evidence>
<evidence type="ECO:0000256" key="2">
    <source>
        <dbReference type="ARBA" id="ARBA00004496"/>
    </source>
</evidence>
<dbReference type="Gene3D" id="3.40.1190.10">
    <property type="entry name" value="Mur-like, catalytic domain"/>
    <property type="match status" value="1"/>
</dbReference>
<dbReference type="NCBIfam" id="TIGR01087">
    <property type="entry name" value="murD"/>
    <property type="match status" value="1"/>
</dbReference>
<dbReference type="EMBL" id="CACRSL010000003">
    <property type="protein sequence ID" value="VYT17841.1"/>
    <property type="molecule type" value="Genomic_DNA"/>
</dbReference>
<dbReference type="InterPro" id="IPR036615">
    <property type="entry name" value="Mur_ligase_C_dom_sf"/>
</dbReference>
<dbReference type="GO" id="GO:0071555">
    <property type="term" value="P:cell wall organization"/>
    <property type="evidence" value="ECO:0007669"/>
    <property type="project" value="UniProtKB-KW"/>
</dbReference>
<evidence type="ECO:0000256" key="7">
    <source>
        <dbReference type="ARBA" id="ARBA00022490"/>
    </source>
</evidence>
<dbReference type="SUPFAM" id="SSF53623">
    <property type="entry name" value="MurD-like peptide ligases, catalytic domain"/>
    <property type="match status" value="1"/>
</dbReference>
<dbReference type="PANTHER" id="PTHR43692:SF1">
    <property type="entry name" value="UDP-N-ACETYLMURAMOYLALANINE--D-GLUTAMATE LIGASE"/>
    <property type="match status" value="1"/>
</dbReference>
<keyword evidence="10 17" id="KW-0067">ATP-binding</keyword>
<evidence type="ECO:0000256" key="4">
    <source>
        <dbReference type="ARBA" id="ARBA00010416"/>
    </source>
</evidence>
<evidence type="ECO:0000256" key="14">
    <source>
        <dbReference type="ARBA" id="ARBA00030398"/>
    </source>
</evidence>
<evidence type="ECO:0000256" key="15">
    <source>
        <dbReference type="ARBA" id="ARBA00032324"/>
    </source>
</evidence>
<gene>
    <name evidence="17 21" type="primary">murD</name>
    <name evidence="21" type="ORF">AULFYP135_01972</name>
</gene>
<keyword evidence="9 17" id="KW-0547">Nucleotide-binding</keyword>
<evidence type="ECO:0000259" key="19">
    <source>
        <dbReference type="Pfam" id="PF02875"/>
    </source>
</evidence>
<dbReference type="GO" id="GO:0009252">
    <property type="term" value="P:peptidoglycan biosynthetic process"/>
    <property type="evidence" value="ECO:0007669"/>
    <property type="project" value="UniProtKB-UniRule"/>
</dbReference>
<dbReference type="Pfam" id="PF02875">
    <property type="entry name" value="Mur_ligase_C"/>
    <property type="match status" value="1"/>
</dbReference>
<evidence type="ECO:0000313" key="21">
    <source>
        <dbReference type="EMBL" id="VYT17841.1"/>
    </source>
</evidence>
<dbReference type="GO" id="GO:0005737">
    <property type="term" value="C:cytoplasm"/>
    <property type="evidence" value="ECO:0007669"/>
    <property type="project" value="UniProtKB-SubCell"/>
</dbReference>
<feature type="domain" description="Mur ligase central" evidence="20">
    <location>
        <begin position="121"/>
        <end position="298"/>
    </location>
</feature>
<comment type="pathway">
    <text evidence="3 17 18">Cell wall biogenesis; peptidoglycan biosynthesis.</text>
</comment>
<dbReference type="GO" id="GO:0008764">
    <property type="term" value="F:UDP-N-acetylmuramoylalanine-D-glutamate ligase activity"/>
    <property type="evidence" value="ECO:0007669"/>
    <property type="project" value="UniProtKB-UniRule"/>
</dbReference>
<evidence type="ECO:0000256" key="10">
    <source>
        <dbReference type="ARBA" id="ARBA00022840"/>
    </source>
</evidence>
<dbReference type="GO" id="GO:0005524">
    <property type="term" value="F:ATP binding"/>
    <property type="evidence" value="ECO:0007669"/>
    <property type="project" value="UniProtKB-UniRule"/>
</dbReference>
<dbReference type="Gene3D" id="3.90.190.20">
    <property type="entry name" value="Mur ligase, C-terminal domain"/>
    <property type="match status" value="1"/>
</dbReference>
<dbReference type="InterPro" id="IPR005762">
    <property type="entry name" value="MurD"/>
</dbReference>
<dbReference type="AlphaFoldDB" id="A0A6N2UNJ7"/>
<dbReference type="EC" id="6.3.2.9" evidence="5 17"/>
<dbReference type="GO" id="GO:0008360">
    <property type="term" value="P:regulation of cell shape"/>
    <property type="evidence" value="ECO:0007669"/>
    <property type="project" value="UniProtKB-KW"/>
</dbReference>
<dbReference type="GO" id="GO:0051301">
    <property type="term" value="P:cell division"/>
    <property type="evidence" value="ECO:0007669"/>
    <property type="project" value="UniProtKB-KW"/>
</dbReference>
<keyword evidence="17 18" id="KW-0131">Cell cycle</keyword>
<dbReference type="SUPFAM" id="SSF51984">
    <property type="entry name" value="MurCD N-terminal domain"/>
    <property type="match status" value="1"/>
</dbReference>
<dbReference type="Pfam" id="PF08245">
    <property type="entry name" value="Mur_ligase_M"/>
    <property type="match status" value="1"/>
</dbReference>
<organism evidence="21">
    <name type="scientific">uncultured Anaerotruncus sp</name>
    <dbReference type="NCBI Taxonomy" id="905011"/>
    <lineage>
        <taxon>Bacteria</taxon>
        <taxon>Bacillati</taxon>
        <taxon>Bacillota</taxon>
        <taxon>Clostridia</taxon>
        <taxon>Eubacteriales</taxon>
        <taxon>Oscillospiraceae</taxon>
        <taxon>Anaerotruncus</taxon>
        <taxon>environmental samples</taxon>
    </lineage>
</organism>
<proteinExistence type="inferred from homology"/>
<dbReference type="HAMAP" id="MF_00639">
    <property type="entry name" value="MurD"/>
    <property type="match status" value="1"/>
</dbReference>
<keyword evidence="12 17" id="KW-0573">Peptidoglycan synthesis</keyword>
<evidence type="ECO:0000256" key="18">
    <source>
        <dbReference type="RuleBase" id="RU003664"/>
    </source>
</evidence>
<keyword evidence="17 18" id="KW-0132">Cell division</keyword>
<evidence type="ECO:0000256" key="9">
    <source>
        <dbReference type="ARBA" id="ARBA00022741"/>
    </source>
</evidence>
<comment type="subcellular location">
    <subcellularLocation>
        <location evidence="2 17 18">Cytoplasm</location>
    </subcellularLocation>
</comment>
<feature type="binding site" evidence="17">
    <location>
        <begin position="123"/>
        <end position="129"/>
    </location>
    <ligand>
        <name>ATP</name>
        <dbReference type="ChEBI" id="CHEBI:30616"/>
    </ligand>
</feature>
<accession>A0A6N2UNJ7</accession>
<evidence type="ECO:0000256" key="6">
    <source>
        <dbReference type="ARBA" id="ARBA00015655"/>
    </source>
</evidence>